<protein>
    <submittedName>
        <fullName evidence="10">Basic membrane protein A</fullName>
    </submittedName>
</protein>
<dbReference type="GO" id="GO:0005886">
    <property type="term" value="C:plasma membrane"/>
    <property type="evidence" value="ECO:0007669"/>
    <property type="project" value="UniProtKB-SubCell"/>
</dbReference>
<feature type="compositionally biased region" description="Low complexity" evidence="7">
    <location>
        <begin position="27"/>
        <end position="36"/>
    </location>
</feature>
<dbReference type="AlphaFoldDB" id="A0A1G4T7V9"/>
<dbReference type="OrthoDB" id="9784230at2"/>
<keyword evidence="4 8" id="KW-0732">Signal</keyword>
<reference evidence="11" key="1">
    <citation type="submission" date="2016-10" db="EMBL/GenBank/DDBJ databases">
        <authorList>
            <person name="Varghese N."/>
            <person name="Submissions S."/>
        </authorList>
    </citation>
    <scope>NUCLEOTIDE SEQUENCE [LARGE SCALE GENOMIC DNA]</scope>
    <source>
        <strain evidence="11">CGMCC 1.8946</strain>
    </source>
</reference>
<organism evidence="10 11">
    <name type="scientific">Paenibacillus tianmuensis</name>
    <dbReference type="NCBI Taxonomy" id="624147"/>
    <lineage>
        <taxon>Bacteria</taxon>
        <taxon>Bacillati</taxon>
        <taxon>Bacillota</taxon>
        <taxon>Bacilli</taxon>
        <taxon>Bacillales</taxon>
        <taxon>Paenibacillaceae</taxon>
        <taxon>Paenibacillus</taxon>
    </lineage>
</organism>
<dbReference type="PROSITE" id="PS51257">
    <property type="entry name" value="PROKAR_LIPOPROTEIN"/>
    <property type="match status" value="1"/>
</dbReference>
<dbReference type="Pfam" id="PF02608">
    <property type="entry name" value="Bmp"/>
    <property type="match status" value="1"/>
</dbReference>
<accession>A0A1G4T7V9</accession>
<evidence type="ECO:0000256" key="7">
    <source>
        <dbReference type="SAM" id="MobiDB-lite"/>
    </source>
</evidence>
<comment type="subcellular location">
    <subcellularLocation>
        <location evidence="1">Cell membrane</location>
        <topology evidence="1">Lipid-anchor</topology>
    </subcellularLocation>
</comment>
<dbReference type="PANTHER" id="PTHR34296:SF2">
    <property type="entry name" value="ABC TRANSPORTER GUANOSINE-BINDING PROTEIN NUPN"/>
    <property type="match status" value="1"/>
</dbReference>
<dbReference type="PANTHER" id="PTHR34296">
    <property type="entry name" value="TRANSCRIPTIONAL ACTIVATOR PROTEIN MED"/>
    <property type="match status" value="1"/>
</dbReference>
<comment type="similarity">
    <text evidence="2">Belongs to the BMP lipoprotein family.</text>
</comment>
<sequence>MKKMAGLLAVMVFGSVILSGCGAKGNPSPSASGSSSQKTEQSTKRIGMVTDVSGVNDNSFNEGAWNGLQRLQTKNEDKVKVKYLESKSNADYETNMNQFVQQGWDLKFGIGFPLEDTVKKVAQANPKSLFAIIDSNLGGKIPDNVTAITFREEQGSFLVGVIAGLMTKTNKVGFIGGVDFAVINRFENGFKAGVKSVNPKAEITSVYTNSFSAPDLGKQTAATMYDKGADIIFHASGGTGDGLFNEANERKNNGQNVWAIGVDKDQSQTFGTKAVLTSMTKRVDNAIFQVCEQFIKGQFNGGKEVEFGLKDDGVGIASTSDVNVPKDILNKAMEYRQQIIDGKITVPRTKEEFEKFKP</sequence>
<evidence type="ECO:0000256" key="4">
    <source>
        <dbReference type="ARBA" id="ARBA00022729"/>
    </source>
</evidence>
<gene>
    <name evidence="10" type="ORF">SAMN04487970_104345</name>
</gene>
<evidence type="ECO:0000256" key="2">
    <source>
        <dbReference type="ARBA" id="ARBA00008610"/>
    </source>
</evidence>
<keyword evidence="11" id="KW-1185">Reference proteome</keyword>
<dbReference type="Proteomes" id="UP000198601">
    <property type="component" value="Unassembled WGS sequence"/>
</dbReference>
<feature type="chain" id="PRO_5038643484" evidence="8">
    <location>
        <begin position="24"/>
        <end position="358"/>
    </location>
</feature>
<dbReference type="RefSeq" id="WP_090675366.1">
    <property type="nucleotide sequence ID" value="NZ_FMTT01000043.1"/>
</dbReference>
<feature type="region of interest" description="Disordered" evidence="7">
    <location>
        <begin position="24"/>
        <end position="46"/>
    </location>
</feature>
<dbReference type="InterPro" id="IPR050957">
    <property type="entry name" value="BMP_lipoprotein"/>
</dbReference>
<keyword evidence="6" id="KW-0449">Lipoprotein</keyword>
<dbReference type="Gene3D" id="3.40.50.2300">
    <property type="match status" value="2"/>
</dbReference>
<keyword evidence="5" id="KW-0472">Membrane</keyword>
<evidence type="ECO:0000256" key="6">
    <source>
        <dbReference type="ARBA" id="ARBA00023288"/>
    </source>
</evidence>
<evidence type="ECO:0000256" key="1">
    <source>
        <dbReference type="ARBA" id="ARBA00004193"/>
    </source>
</evidence>
<dbReference type="InterPro" id="IPR003760">
    <property type="entry name" value="PnrA-like"/>
</dbReference>
<dbReference type="InterPro" id="IPR028082">
    <property type="entry name" value="Peripla_BP_I"/>
</dbReference>
<evidence type="ECO:0000256" key="3">
    <source>
        <dbReference type="ARBA" id="ARBA00022475"/>
    </source>
</evidence>
<name>A0A1G4T7V9_9BACL</name>
<dbReference type="SUPFAM" id="SSF53822">
    <property type="entry name" value="Periplasmic binding protein-like I"/>
    <property type="match status" value="1"/>
</dbReference>
<evidence type="ECO:0000256" key="5">
    <source>
        <dbReference type="ARBA" id="ARBA00023136"/>
    </source>
</evidence>
<dbReference type="EMBL" id="FMTT01000043">
    <property type="protein sequence ID" value="SCW76885.1"/>
    <property type="molecule type" value="Genomic_DNA"/>
</dbReference>
<keyword evidence="3" id="KW-1003">Cell membrane</keyword>
<feature type="signal peptide" evidence="8">
    <location>
        <begin position="1"/>
        <end position="23"/>
    </location>
</feature>
<evidence type="ECO:0000313" key="10">
    <source>
        <dbReference type="EMBL" id="SCW76885.1"/>
    </source>
</evidence>
<evidence type="ECO:0000256" key="8">
    <source>
        <dbReference type="SAM" id="SignalP"/>
    </source>
</evidence>
<evidence type="ECO:0000259" key="9">
    <source>
        <dbReference type="Pfam" id="PF02608"/>
    </source>
</evidence>
<feature type="domain" description="ABC transporter substrate-binding protein PnrA-like" evidence="9">
    <location>
        <begin position="47"/>
        <end position="349"/>
    </location>
</feature>
<dbReference type="CDD" id="cd06354">
    <property type="entry name" value="PBP1_PrnA-like"/>
    <property type="match status" value="1"/>
</dbReference>
<proteinExistence type="inferred from homology"/>
<dbReference type="STRING" id="624147.SAMN04487970_104345"/>
<evidence type="ECO:0000313" key="11">
    <source>
        <dbReference type="Proteomes" id="UP000198601"/>
    </source>
</evidence>